<evidence type="ECO:0000256" key="3">
    <source>
        <dbReference type="ARBA" id="ARBA00022676"/>
    </source>
</evidence>
<evidence type="ECO:0000313" key="11">
    <source>
        <dbReference type="Proteomes" id="UP000198327"/>
    </source>
</evidence>
<keyword evidence="11" id="KW-1185">Reference proteome</keyword>
<feature type="transmembrane region" description="Helical" evidence="9">
    <location>
        <begin position="190"/>
        <end position="218"/>
    </location>
</feature>
<evidence type="ECO:0000256" key="1">
    <source>
        <dbReference type="ARBA" id="ARBA00004651"/>
    </source>
</evidence>
<dbReference type="GO" id="GO:0016763">
    <property type="term" value="F:pentosyltransferase activity"/>
    <property type="evidence" value="ECO:0007669"/>
    <property type="project" value="TreeGrafter"/>
</dbReference>
<dbReference type="InterPro" id="IPR050297">
    <property type="entry name" value="LipidA_mod_glycosyltrf_83"/>
</dbReference>
<feature type="transmembrane region" description="Helical" evidence="9">
    <location>
        <begin position="383"/>
        <end position="405"/>
    </location>
</feature>
<evidence type="ECO:0000256" key="2">
    <source>
        <dbReference type="ARBA" id="ARBA00022475"/>
    </source>
</evidence>
<feature type="transmembrane region" description="Helical" evidence="9">
    <location>
        <begin position="347"/>
        <end position="371"/>
    </location>
</feature>
<organism evidence="10 11">
    <name type="scientific">Rhodococcoides kyotonense</name>
    <dbReference type="NCBI Taxonomy" id="398843"/>
    <lineage>
        <taxon>Bacteria</taxon>
        <taxon>Bacillati</taxon>
        <taxon>Actinomycetota</taxon>
        <taxon>Actinomycetes</taxon>
        <taxon>Mycobacteriales</taxon>
        <taxon>Nocardiaceae</taxon>
        <taxon>Rhodococcoides</taxon>
    </lineage>
</organism>
<evidence type="ECO:0000256" key="4">
    <source>
        <dbReference type="ARBA" id="ARBA00022679"/>
    </source>
</evidence>
<dbReference type="PANTHER" id="PTHR33908:SF11">
    <property type="entry name" value="MEMBRANE PROTEIN"/>
    <property type="match status" value="1"/>
</dbReference>
<feature type="transmembrane region" description="Helical" evidence="9">
    <location>
        <begin position="411"/>
        <end position="429"/>
    </location>
</feature>
<dbReference type="PANTHER" id="PTHR33908">
    <property type="entry name" value="MANNOSYLTRANSFERASE YKCB-RELATED"/>
    <property type="match status" value="1"/>
</dbReference>
<feature type="region of interest" description="Disordered" evidence="8">
    <location>
        <begin position="1"/>
        <end position="21"/>
    </location>
</feature>
<evidence type="ECO:0000313" key="10">
    <source>
        <dbReference type="EMBL" id="SNT40571.1"/>
    </source>
</evidence>
<dbReference type="GO" id="GO:0009103">
    <property type="term" value="P:lipopolysaccharide biosynthetic process"/>
    <property type="evidence" value="ECO:0007669"/>
    <property type="project" value="UniProtKB-ARBA"/>
</dbReference>
<gene>
    <name evidence="10" type="ORF">SAMN05421642_11778</name>
</gene>
<evidence type="ECO:0000256" key="7">
    <source>
        <dbReference type="ARBA" id="ARBA00023136"/>
    </source>
</evidence>
<evidence type="ECO:0000256" key="9">
    <source>
        <dbReference type="SAM" id="Phobius"/>
    </source>
</evidence>
<dbReference type="GO" id="GO:0005886">
    <property type="term" value="C:plasma membrane"/>
    <property type="evidence" value="ECO:0007669"/>
    <property type="project" value="UniProtKB-SubCell"/>
</dbReference>
<accession>A0A239MD73</accession>
<name>A0A239MD73_9NOCA</name>
<feature type="transmembrane region" description="Helical" evidence="9">
    <location>
        <begin position="37"/>
        <end position="56"/>
    </location>
</feature>
<dbReference type="Proteomes" id="UP000198327">
    <property type="component" value="Unassembled WGS sequence"/>
</dbReference>
<keyword evidence="6 9" id="KW-1133">Transmembrane helix</keyword>
<sequence length="436" mass="47636">MMGYPGQSRRSSTYLPGGNLKHSAEGGTGTSTLNWRYLGACFFLVSVSLTVAAMLMHNGVRYHDERVYLELAESVTRGTYQLGGNETAYRPPAWPIMLAIPVATGTNWIVFGLPLALLIAAAIAAGVIAARIAGTLAGIIGCVAVGFYPLSLYTATTLYPQTLALTSLLMMWLVVVSWETDVSHFHRKIYALAVGIFGAVMSLAVPTLAPTASAVVLLAMVTARRSTLRLGRTFIAVGFVVPFAAWVLRNMVELGHFIPLSTSSGINLLYGNHPNATASSGVDVDINEQRDYVRASGLNEYDRDKFFRQEAIRWIKENPAESVRLYFGKLLNYFSPLSEPATGGTHLPATIGVAVTLVCGILLLLSLFRLLWRGRVPLLRSELWMLAIFFVNAPFMAVFFTRARFRQPLDSILLVESAIALGVILCWLVQTRRKAA</sequence>
<feature type="transmembrane region" description="Helical" evidence="9">
    <location>
        <begin position="230"/>
        <end position="248"/>
    </location>
</feature>
<keyword evidence="7 9" id="KW-0472">Membrane</keyword>
<dbReference type="AlphaFoldDB" id="A0A239MD73"/>
<comment type="subcellular location">
    <subcellularLocation>
        <location evidence="1">Cell membrane</location>
        <topology evidence="1">Multi-pass membrane protein</topology>
    </subcellularLocation>
</comment>
<keyword evidence="4" id="KW-0808">Transferase</keyword>
<evidence type="ECO:0000256" key="6">
    <source>
        <dbReference type="ARBA" id="ARBA00022989"/>
    </source>
</evidence>
<feature type="transmembrane region" description="Helical" evidence="9">
    <location>
        <begin position="136"/>
        <end position="155"/>
    </location>
</feature>
<keyword evidence="5 9" id="KW-0812">Transmembrane</keyword>
<dbReference type="EMBL" id="FZOW01000017">
    <property type="protein sequence ID" value="SNT40571.1"/>
    <property type="molecule type" value="Genomic_DNA"/>
</dbReference>
<keyword evidence="2" id="KW-1003">Cell membrane</keyword>
<evidence type="ECO:0000256" key="5">
    <source>
        <dbReference type="ARBA" id="ARBA00022692"/>
    </source>
</evidence>
<reference evidence="11" key="1">
    <citation type="submission" date="2017-06" db="EMBL/GenBank/DDBJ databases">
        <authorList>
            <person name="Varghese N."/>
            <person name="Submissions S."/>
        </authorList>
    </citation>
    <scope>NUCLEOTIDE SEQUENCE [LARGE SCALE GENOMIC DNA]</scope>
    <source>
        <strain evidence="11">JCM 23211</strain>
    </source>
</reference>
<proteinExistence type="predicted"/>
<evidence type="ECO:0000256" key="8">
    <source>
        <dbReference type="SAM" id="MobiDB-lite"/>
    </source>
</evidence>
<evidence type="ECO:0008006" key="12">
    <source>
        <dbReference type="Google" id="ProtNLM"/>
    </source>
</evidence>
<feature type="transmembrane region" description="Helical" evidence="9">
    <location>
        <begin position="108"/>
        <end position="130"/>
    </location>
</feature>
<keyword evidence="3" id="KW-0328">Glycosyltransferase</keyword>
<protein>
    <recommendedName>
        <fullName evidence="12">Glycosyltransferase RgtA/B/C/D-like domain-containing protein</fullName>
    </recommendedName>
</protein>